<comment type="caution">
    <text evidence="3">The sequence shown here is derived from an EMBL/GenBank/DDBJ whole genome shotgun (WGS) entry which is preliminary data.</text>
</comment>
<dbReference type="PROSITE" id="PS51082">
    <property type="entry name" value="WH2"/>
    <property type="match status" value="1"/>
</dbReference>
<proteinExistence type="predicted"/>
<gene>
    <name evidence="3" type="ORF">GBAR_LOCUS29937</name>
</gene>
<feature type="domain" description="WH2" evidence="2">
    <location>
        <begin position="382"/>
        <end position="399"/>
    </location>
</feature>
<dbReference type="Gene3D" id="6.10.280.150">
    <property type="match status" value="1"/>
</dbReference>
<dbReference type="InterPro" id="IPR003124">
    <property type="entry name" value="WH2_dom"/>
</dbReference>
<evidence type="ECO:0000313" key="3">
    <source>
        <dbReference type="EMBL" id="CAI8054874.1"/>
    </source>
</evidence>
<reference evidence="3" key="1">
    <citation type="submission" date="2023-03" db="EMBL/GenBank/DDBJ databases">
        <authorList>
            <person name="Steffen K."/>
            <person name="Cardenas P."/>
        </authorList>
    </citation>
    <scope>NUCLEOTIDE SEQUENCE</scope>
</reference>
<dbReference type="GO" id="GO:0003779">
    <property type="term" value="F:actin binding"/>
    <property type="evidence" value="ECO:0007669"/>
    <property type="project" value="InterPro"/>
</dbReference>
<organism evidence="3 4">
    <name type="scientific">Geodia barretti</name>
    <name type="common">Barrett's horny sponge</name>
    <dbReference type="NCBI Taxonomy" id="519541"/>
    <lineage>
        <taxon>Eukaryota</taxon>
        <taxon>Metazoa</taxon>
        <taxon>Porifera</taxon>
        <taxon>Demospongiae</taxon>
        <taxon>Heteroscleromorpha</taxon>
        <taxon>Tetractinellida</taxon>
        <taxon>Astrophorina</taxon>
        <taxon>Geodiidae</taxon>
        <taxon>Geodia</taxon>
    </lineage>
</organism>
<feature type="region of interest" description="Disordered" evidence="1">
    <location>
        <begin position="138"/>
        <end position="202"/>
    </location>
</feature>
<keyword evidence="4" id="KW-1185">Reference proteome</keyword>
<feature type="compositionally biased region" description="Acidic residues" evidence="1">
    <location>
        <begin position="428"/>
        <end position="447"/>
    </location>
</feature>
<accession>A0AA35TW76</accession>
<feature type="compositionally biased region" description="Polar residues" evidence="1">
    <location>
        <begin position="179"/>
        <end position="202"/>
    </location>
</feature>
<protein>
    <recommendedName>
        <fullName evidence="2">WH2 domain-containing protein</fullName>
    </recommendedName>
</protein>
<sequence length="447" mass="48946">MDLGSAAFDTCLAIEPLKKENTTFRTPIGMKQRPVSSLDLHLVAMRNDGTGASRSLNLRLKHLSTTDVPAASSSSNEDHDSFPFVSNGPLFGIGGIVLRRRISMTGPNSQPRPVSASFVDPPTIKKMVAASRMSLQPYGGSLTDITRPDSPAQGDESPTMSKIRPKRPAPQAPGIPQPLSRTGTPDSGRSTPKGFRTQSPLVGYQSSLPIIFPSPQWSSREKLTNTMTPNGRVTPTGPPIINNHLPPGAAFEQHRTTVSSPPKMLALQRNVSSPQLPSPPQLLPVIHRNTSSPQLPMIPIQEEDTPIIHRPVALPEILTPSSPPVIMNGHIPTPPPPFLRRDSLYISPRKQSLTLPAVDKKRLRVSQILETGGIRGGDLSSSRLDLLEAIRKGIQLKQVEEKEREKENLVSMPWDVAAILERRRVMELESDTSEEEESNDTEWEDDD</sequence>
<dbReference type="Proteomes" id="UP001174909">
    <property type="component" value="Unassembled WGS sequence"/>
</dbReference>
<feature type="region of interest" description="Disordered" evidence="1">
    <location>
        <begin position="427"/>
        <end position="447"/>
    </location>
</feature>
<evidence type="ECO:0000259" key="2">
    <source>
        <dbReference type="PROSITE" id="PS51082"/>
    </source>
</evidence>
<name>A0AA35TW76_GEOBA</name>
<dbReference type="AlphaFoldDB" id="A0AA35TW76"/>
<dbReference type="EMBL" id="CASHTH010004214">
    <property type="protein sequence ID" value="CAI8054874.1"/>
    <property type="molecule type" value="Genomic_DNA"/>
</dbReference>
<evidence type="ECO:0000256" key="1">
    <source>
        <dbReference type="SAM" id="MobiDB-lite"/>
    </source>
</evidence>
<evidence type="ECO:0000313" key="4">
    <source>
        <dbReference type="Proteomes" id="UP001174909"/>
    </source>
</evidence>